<feature type="binding site" evidence="6">
    <location>
        <position position="153"/>
    </location>
    <ligand>
        <name>NAD(+)</name>
        <dbReference type="ChEBI" id="CHEBI:57540"/>
    </ligand>
</feature>
<dbReference type="EMBL" id="PCXV01000024">
    <property type="protein sequence ID" value="PIR44126.1"/>
    <property type="molecule type" value="Genomic_DNA"/>
</dbReference>
<sequence length="279" mass="31557">MQKIQTVKLYYRSDSIISKKWELELRKWIKLNYPKIKVVDKNPQAVIVLGGDGTILESAKKYLLSKSFIIGLNLGQAGFLASVRKTENFFSSLEKVFKGNYFISERMLLEINVERKGKIIFKTTALNEAIIINPLGMVEIDIYVSDYHLQKIHGTGALVSTPTGSTAFNLSAHGPIMMSDTKGIILTELFDHNIPTPSMILNGNKKVKLKISNFRKKNLLSITKSKKSLDVLLSADGESIFPLEIGDIVKIKQSPYTSKFCELEKDHFLKSFKEKFDFK</sequence>
<dbReference type="Proteomes" id="UP000231602">
    <property type="component" value="Unassembled WGS sequence"/>
</dbReference>
<comment type="caution">
    <text evidence="7">The sequence shown here is derived from an EMBL/GenBank/DDBJ whole genome shotgun (WGS) entry which is preliminary data.</text>
</comment>
<evidence type="ECO:0000256" key="4">
    <source>
        <dbReference type="ARBA" id="ARBA00023027"/>
    </source>
</evidence>
<dbReference type="InterPro" id="IPR017438">
    <property type="entry name" value="ATP-NAD_kinase_N"/>
</dbReference>
<keyword evidence="6" id="KW-0547">Nucleotide-binding</keyword>
<keyword evidence="2 6" id="KW-0418">Kinase</keyword>
<dbReference type="GO" id="GO:0019674">
    <property type="term" value="P:NAD+ metabolic process"/>
    <property type="evidence" value="ECO:0007669"/>
    <property type="project" value="InterPro"/>
</dbReference>
<dbReference type="PANTHER" id="PTHR20275:SF0">
    <property type="entry name" value="NAD KINASE"/>
    <property type="match status" value="1"/>
</dbReference>
<dbReference type="GO" id="GO:0046872">
    <property type="term" value="F:metal ion binding"/>
    <property type="evidence" value="ECO:0007669"/>
    <property type="project" value="UniProtKB-UniRule"/>
</dbReference>
<comment type="function">
    <text evidence="6">Involved in the regulation of the intracellular balance of NAD and NADP, and is a key enzyme in the biosynthesis of NADP. Catalyzes specifically the phosphorylation on 2'-hydroxyl of the adenosine moiety of NAD to yield NADP.</text>
</comment>
<dbReference type="Gene3D" id="3.40.50.10330">
    <property type="entry name" value="Probable inorganic polyphosphate/atp-NAD kinase, domain 1"/>
    <property type="match status" value="1"/>
</dbReference>
<dbReference type="InterPro" id="IPR016064">
    <property type="entry name" value="NAD/diacylglycerol_kinase_sf"/>
</dbReference>
<feature type="binding site" evidence="6">
    <location>
        <begin position="52"/>
        <end position="53"/>
    </location>
    <ligand>
        <name>NAD(+)</name>
        <dbReference type="ChEBI" id="CHEBI:57540"/>
    </ligand>
</feature>
<dbReference type="InterPro" id="IPR017437">
    <property type="entry name" value="ATP-NAD_kinase_PpnK-typ_C"/>
</dbReference>
<comment type="similarity">
    <text evidence="6">Belongs to the NAD kinase family.</text>
</comment>
<dbReference type="HAMAP" id="MF_00361">
    <property type="entry name" value="NAD_kinase"/>
    <property type="match status" value="1"/>
</dbReference>
<evidence type="ECO:0000313" key="7">
    <source>
        <dbReference type="EMBL" id="PIR44126.1"/>
    </source>
</evidence>
<feature type="binding site" evidence="6">
    <location>
        <begin position="127"/>
        <end position="128"/>
    </location>
    <ligand>
        <name>NAD(+)</name>
        <dbReference type="ChEBI" id="CHEBI:57540"/>
    </ligand>
</feature>
<organism evidence="7 8">
    <name type="scientific">Candidatus Wolfebacteria bacterium CG10_big_fil_rev_8_21_14_0_10_31_9</name>
    <dbReference type="NCBI Taxonomy" id="1975070"/>
    <lineage>
        <taxon>Bacteria</taxon>
        <taxon>Candidatus Wolfeibacteriota</taxon>
    </lineage>
</organism>
<dbReference type="SUPFAM" id="SSF111331">
    <property type="entry name" value="NAD kinase/diacylglycerol kinase-like"/>
    <property type="match status" value="1"/>
</dbReference>
<keyword evidence="3 6" id="KW-0521">NADP</keyword>
<keyword evidence="6" id="KW-0067">ATP-binding</keyword>
<reference evidence="7 8" key="1">
    <citation type="submission" date="2017-09" db="EMBL/GenBank/DDBJ databases">
        <title>Depth-based differentiation of microbial function through sediment-hosted aquifers and enrichment of novel symbionts in the deep terrestrial subsurface.</title>
        <authorList>
            <person name="Probst A.J."/>
            <person name="Ladd B."/>
            <person name="Jarett J.K."/>
            <person name="Geller-Mcgrath D.E."/>
            <person name="Sieber C.M."/>
            <person name="Emerson J.B."/>
            <person name="Anantharaman K."/>
            <person name="Thomas B.C."/>
            <person name="Malmstrom R."/>
            <person name="Stieglmeier M."/>
            <person name="Klingl A."/>
            <person name="Woyke T."/>
            <person name="Ryan C.M."/>
            <person name="Banfield J.F."/>
        </authorList>
    </citation>
    <scope>NUCLEOTIDE SEQUENCE [LARGE SCALE GENOMIC DNA]</scope>
    <source>
        <strain evidence="7">CG10_big_fil_rev_8_21_14_0_10_31_9</strain>
    </source>
</reference>
<keyword evidence="6" id="KW-0963">Cytoplasm</keyword>
<comment type="caution">
    <text evidence="6">Lacks conserved residue(s) required for the propagation of feature annotation.</text>
</comment>
<evidence type="ECO:0000256" key="1">
    <source>
        <dbReference type="ARBA" id="ARBA00022679"/>
    </source>
</evidence>
<comment type="subcellular location">
    <subcellularLocation>
        <location evidence="6">Cytoplasm</location>
    </subcellularLocation>
</comment>
<dbReference type="GO" id="GO:0005524">
    <property type="term" value="F:ATP binding"/>
    <property type="evidence" value="ECO:0007669"/>
    <property type="project" value="UniProtKB-KW"/>
</dbReference>
<comment type="catalytic activity">
    <reaction evidence="5 6">
        <text>NAD(+) + ATP = ADP + NADP(+) + H(+)</text>
        <dbReference type="Rhea" id="RHEA:18629"/>
        <dbReference type="ChEBI" id="CHEBI:15378"/>
        <dbReference type="ChEBI" id="CHEBI:30616"/>
        <dbReference type="ChEBI" id="CHEBI:57540"/>
        <dbReference type="ChEBI" id="CHEBI:58349"/>
        <dbReference type="ChEBI" id="CHEBI:456216"/>
        <dbReference type="EC" id="2.7.1.23"/>
    </reaction>
</comment>
<proteinExistence type="inferred from homology"/>
<dbReference type="Pfam" id="PF20143">
    <property type="entry name" value="NAD_kinase_C"/>
    <property type="match status" value="1"/>
</dbReference>
<comment type="cofactor">
    <cofactor evidence="6">
        <name>a divalent metal cation</name>
        <dbReference type="ChEBI" id="CHEBI:60240"/>
    </cofactor>
</comment>
<keyword evidence="1 6" id="KW-0808">Transferase</keyword>
<dbReference type="InterPro" id="IPR002504">
    <property type="entry name" value="NADK"/>
</dbReference>
<evidence type="ECO:0000256" key="2">
    <source>
        <dbReference type="ARBA" id="ARBA00022777"/>
    </source>
</evidence>
<dbReference type="Pfam" id="PF01513">
    <property type="entry name" value="NAD_kinase"/>
    <property type="match status" value="1"/>
</dbReference>
<evidence type="ECO:0000256" key="3">
    <source>
        <dbReference type="ARBA" id="ARBA00022857"/>
    </source>
</evidence>
<feature type="active site" description="Proton acceptor" evidence="6">
    <location>
        <position position="52"/>
    </location>
</feature>
<evidence type="ECO:0000256" key="5">
    <source>
        <dbReference type="ARBA" id="ARBA00047925"/>
    </source>
</evidence>
<dbReference type="GO" id="GO:0005737">
    <property type="term" value="C:cytoplasm"/>
    <property type="evidence" value="ECO:0007669"/>
    <property type="project" value="UniProtKB-SubCell"/>
</dbReference>
<dbReference type="Gene3D" id="2.60.200.30">
    <property type="entry name" value="Probable inorganic polyphosphate/atp-NAD kinase, domain 2"/>
    <property type="match status" value="1"/>
</dbReference>
<dbReference type="AlphaFoldDB" id="A0A2H0RCN3"/>
<protein>
    <recommendedName>
        <fullName evidence="6">NAD kinase</fullName>
        <ecNumber evidence="6">2.7.1.23</ecNumber>
    </recommendedName>
    <alternativeName>
        <fullName evidence="6">ATP-dependent NAD kinase</fullName>
    </alternativeName>
</protein>
<dbReference type="EC" id="2.7.1.23" evidence="6"/>
<dbReference type="PANTHER" id="PTHR20275">
    <property type="entry name" value="NAD KINASE"/>
    <property type="match status" value="1"/>
</dbReference>
<gene>
    <name evidence="6" type="primary">nadK</name>
    <name evidence="7" type="ORF">COV23_01475</name>
</gene>
<dbReference type="GO" id="GO:0051287">
    <property type="term" value="F:NAD binding"/>
    <property type="evidence" value="ECO:0007669"/>
    <property type="project" value="UniProtKB-ARBA"/>
</dbReference>
<evidence type="ECO:0000313" key="8">
    <source>
        <dbReference type="Proteomes" id="UP000231602"/>
    </source>
</evidence>
<name>A0A2H0RCN3_9BACT</name>
<evidence type="ECO:0000256" key="6">
    <source>
        <dbReference type="HAMAP-Rule" id="MF_00361"/>
    </source>
</evidence>
<keyword evidence="4 6" id="KW-0520">NAD</keyword>
<dbReference type="GO" id="GO:0003951">
    <property type="term" value="F:NAD+ kinase activity"/>
    <property type="evidence" value="ECO:0007669"/>
    <property type="project" value="UniProtKB-UniRule"/>
</dbReference>
<accession>A0A2H0RCN3</accession>
<dbReference type="GO" id="GO:0006741">
    <property type="term" value="P:NADP+ biosynthetic process"/>
    <property type="evidence" value="ECO:0007669"/>
    <property type="project" value="UniProtKB-UniRule"/>
</dbReference>